<dbReference type="AlphaFoldDB" id="A0A8T0VZ85"/>
<feature type="signal peptide" evidence="1">
    <location>
        <begin position="1"/>
        <end position="16"/>
    </location>
</feature>
<comment type="caution">
    <text evidence="2">The sequence shown here is derived from an EMBL/GenBank/DDBJ whole genome shotgun (WGS) entry which is preliminary data.</text>
</comment>
<feature type="chain" id="PRO_5035912664" description="Secreted protein" evidence="1">
    <location>
        <begin position="17"/>
        <end position="69"/>
    </location>
</feature>
<accession>A0A8T0VZ85</accession>
<gene>
    <name evidence="2" type="ORF">PVAP13_2KG098300</name>
</gene>
<reference evidence="2" key="1">
    <citation type="submission" date="2020-05" db="EMBL/GenBank/DDBJ databases">
        <title>WGS assembly of Panicum virgatum.</title>
        <authorList>
            <person name="Lovell J.T."/>
            <person name="Jenkins J."/>
            <person name="Shu S."/>
            <person name="Juenger T.E."/>
            <person name="Schmutz J."/>
        </authorList>
    </citation>
    <scope>NUCLEOTIDE SEQUENCE</scope>
    <source>
        <strain evidence="2">AP13</strain>
    </source>
</reference>
<evidence type="ECO:0000313" key="2">
    <source>
        <dbReference type="EMBL" id="KAG2640450.1"/>
    </source>
</evidence>
<dbReference type="Proteomes" id="UP000823388">
    <property type="component" value="Chromosome 2K"/>
</dbReference>
<keyword evidence="3" id="KW-1185">Reference proteome</keyword>
<organism evidence="2 3">
    <name type="scientific">Panicum virgatum</name>
    <name type="common">Blackwell switchgrass</name>
    <dbReference type="NCBI Taxonomy" id="38727"/>
    <lineage>
        <taxon>Eukaryota</taxon>
        <taxon>Viridiplantae</taxon>
        <taxon>Streptophyta</taxon>
        <taxon>Embryophyta</taxon>
        <taxon>Tracheophyta</taxon>
        <taxon>Spermatophyta</taxon>
        <taxon>Magnoliopsida</taxon>
        <taxon>Liliopsida</taxon>
        <taxon>Poales</taxon>
        <taxon>Poaceae</taxon>
        <taxon>PACMAD clade</taxon>
        <taxon>Panicoideae</taxon>
        <taxon>Panicodae</taxon>
        <taxon>Paniceae</taxon>
        <taxon>Panicinae</taxon>
        <taxon>Panicum</taxon>
        <taxon>Panicum sect. Hiantes</taxon>
    </lineage>
</organism>
<evidence type="ECO:0000313" key="3">
    <source>
        <dbReference type="Proteomes" id="UP000823388"/>
    </source>
</evidence>
<sequence length="69" mass="7802">MSSIFFHLLNFGVCCRSPVPHACCFCFCLGLGQGFSSPQRTEVKQQHRRWRIRVLVHLGGTLLCPIQAI</sequence>
<proteinExistence type="predicted"/>
<protein>
    <recommendedName>
        <fullName evidence="4">Secreted protein</fullName>
    </recommendedName>
</protein>
<dbReference type="EMBL" id="CM029039">
    <property type="protein sequence ID" value="KAG2640450.1"/>
    <property type="molecule type" value="Genomic_DNA"/>
</dbReference>
<keyword evidence="1" id="KW-0732">Signal</keyword>
<evidence type="ECO:0008006" key="4">
    <source>
        <dbReference type="Google" id="ProtNLM"/>
    </source>
</evidence>
<name>A0A8T0VZ85_PANVG</name>
<evidence type="ECO:0000256" key="1">
    <source>
        <dbReference type="SAM" id="SignalP"/>
    </source>
</evidence>